<protein>
    <submittedName>
        <fullName evidence="2">Uncharacterized protein</fullName>
    </submittedName>
</protein>
<proteinExistence type="predicted"/>
<gene>
    <name evidence="2" type="ORF">LCGC14_3057450</name>
</gene>
<feature type="non-terminal residue" evidence="2">
    <location>
        <position position="21"/>
    </location>
</feature>
<comment type="caution">
    <text evidence="2">The sequence shown here is derived from an EMBL/GenBank/DDBJ whole genome shotgun (WGS) entry which is preliminary data.</text>
</comment>
<evidence type="ECO:0000313" key="2">
    <source>
        <dbReference type="EMBL" id="KKK57145.1"/>
    </source>
</evidence>
<dbReference type="AlphaFoldDB" id="A0A0F8X859"/>
<feature type="compositionally biased region" description="Polar residues" evidence="1">
    <location>
        <begin position="8"/>
        <end position="21"/>
    </location>
</feature>
<feature type="region of interest" description="Disordered" evidence="1">
    <location>
        <begin position="1"/>
        <end position="21"/>
    </location>
</feature>
<evidence type="ECO:0000256" key="1">
    <source>
        <dbReference type="SAM" id="MobiDB-lite"/>
    </source>
</evidence>
<sequence length="21" mass="2569">MKFESGYFQDSETSNYQDYTK</sequence>
<dbReference type="EMBL" id="LAZR01064630">
    <property type="protein sequence ID" value="KKK57145.1"/>
    <property type="molecule type" value="Genomic_DNA"/>
</dbReference>
<organism evidence="2">
    <name type="scientific">marine sediment metagenome</name>
    <dbReference type="NCBI Taxonomy" id="412755"/>
    <lineage>
        <taxon>unclassified sequences</taxon>
        <taxon>metagenomes</taxon>
        <taxon>ecological metagenomes</taxon>
    </lineage>
</organism>
<reference evidence="2" key="1">
    <citation type="journal article" date="2015" name="Nature">
        <title>Complex archaea that bridge the gap between prokaryotes and eukaryotes.</title>
        <authorList>
            <person name="Spang A."/>
            <person name="Saw J.H."/>
            <person name="Jorgensen S.L."/>
            <person name="Zaremba-Niedzwiedzka K."/>
            <person name="Martijn J."/>
            <person name="Lind A.E."/>
            <person name="van Eijk R."/>
            <person name="Schleper C."/>
            <person name="Guy L."/>
            <person name="Ettema T.J."/>
        </authorList>
    </citation>
    <scope>NUCLEOTIDE SEQUENCE</scope>
</reference>
<name>A0A0F8X859_9ZZZZ</name>
<accession>A0A0F8X859</accession>